<feature type="region of interest" description="Disordered" evidence="1">
    <location>
        <begin position="72"/>
        <end position="125"/>
    </location>
</feature>
<reference evidence="2" key="3">
    <citation type="submission" date="2019-09" db="EMBL/GenBank/DDBJ databases">
        <authorList>
            <person name="Gao Z."/>
        </authorList>
    </citation>
    <scope>NUCLEOTIDE SEQUENCE</scope>
    <source>
        <tissue evidence="2">Leaves</tissue>
    </source>
</reference>
<dbReference type="PANTHER" id="PTHR35726">
    <property type="entry name" value="GLUTAMIC ACID-RICH PROTEIN-LIKE"/>
    <property type="match status" value="1"/>
</dbReference>
<dbReference type="EMBL" id="RXIC02000020">
    <property type="protein sequence ID" value="KAB1222068.1"/>
    <property type="molecule type" value="Genomic_DNA"/>
</dbReference>
<evidence type="ECO:0000313" key="3">
    <source>
        <dbReference type="EMBL" id="KAB1222068.1"/>
    </source>
</evidence>
<dbReference type="EMBL" id="RXIC02000020">
    <property type="protein sequence ID" value="KAB1222067.1"/>
    <property type="molecule type" value="Genomic_DNA"/>
</dbReference>
<dbReference type="Proteomes" id="UP000516437">
    <property type="component" value="Chromosome 2"/>
</dbReference>
<evidence type="ECO:0000256" key="1">
    <source>
        <dbReference type="SAM" id="MobiDB-lite"/>
    </source>
</evidence>
<evidence type="ECO:0000313" key="4">
    <source>
        <dbReference type="Proteomes" id="UP000516437"/>
    </source>
</evidence>
<gene>
    <name evidence="2" type="ORF">CJ030_MR2G017966</name>
    <name evidence="3" type="ORF">CJ030_MR2G017967</name>
</gene>
<sequence length="137" mass="15472">MEKDVVNVVDVSSFLLFEATGDSEDDCDPIMGDIGRDIAMADDDAESCSYDLSDSPRVEELDDCDLQQYVHDKYKEDDGHEEDEDQEGHSYQTWGGEHDWKLTGCSKKSRGPSVDSSKELMTEEEKSRLFWEACLAS</sequence>
<evidence type="ECO:0000313" key="2">
    <source>
        <dbReference type="EMBL" id="KAB1222067.1"/>
    </source>
</evidence>
<keyword evidence="4" id="KW-1185">Reference proteome</keyword>
<accession>A0A6A1WDU6</accession>
<reference evidence="2 4" key="2">
    <citation type="journal article" date="2019" name="Plant Biotechnol. J.">
        <title>The red bayberry genome and genetic basis of sex determination.</title>
        <authorList>
            <person name="Jia H.M."/>
            <person name="Jia H.J."/>
            <person name="Cai Q.L."/>
            <person name="Wang Y."/>
            <person name="Zhao H.B."/>
            <person name="Yang W.F."/>
            <person name="Wang G.Y."/>
            <person name="Li Y.H."/>
            <person name="Zhan D.L."/>
            <person name="Shen Y.T."/>
            <person name="Niu Q.F."/>
            <person name="Chang L."/>
            <person name="Qiu J."/>
            <person name="Zhao L."/>
            <person name="Xie H.B."/>
            <person name="Fu W.Y."/>
            <person name="Jin J."/>
            <person name="Li X.W."/>
            <person name="Jiao Y."/>
            <person name="Zhou C.C."/>
            <person name="Tu T."/>
            <person name="Chai C.Y."/>
            <person name="Gao J.L."/>
            <person name="Fan L.J."/>
            <person name="van de Weg E."/>
            <person name="Wang J.Y."/>
            <person name="Gao Z.S."/>
        </authorList>
    </citation>
    <scope>NUCLEOTIDE SEQUENCE [LARGE SCALE GENOMIC DNA]</scope>
    <source>
        <tissue evidence="2">Leaves</tissue>
    </source>
</reference>
<organism evidence="2 4">
    <name type="scientific">Morella rubra</name>
    <name type="common">Chinese bayberry</name>
    <dbReference type="NCBI Taxonomy" id="262757"/>
    <lineage>
        <taxon>Eukaryota</taxon>
        <taxon>Viridiplantae</taxon>
        <taxon>Streptophyta</taxon>
        <taxon>Embryophyta</taxon>
        <taxon>Tracheophyta</taxon>
        <taxon>Spermatophyta</taxon>
        <taxon>Magnoliopsida</taxon>
        <taxon>eudicotyledons</taxon>
        <taxon>Gunneridae</taxon>
        <taxon>Pentapetalae</taxon>
        <taxon>rosids</taxon>
        <taxon>fabids</taxon>
        <taxon>Fagales</taxon>
        <taxon>Myricaceae</taxon>
        <taxon>Morella</taxon>
    </lineage>
</organism>
<proteinExistence type="predicted"/>
<dbReference type="AlphaFoldDB" id="A0A6A1WDU6"/>
<feature type="compositionally biased region" description="Basic and acidic residues" evidence="1">
    <location>
        <begin position="116"/>
        <end position="125"/>
    </location>
</feature>
<reference evidence="2" key="1">
    <citation type="submission" date="2018-07" db="EMBL/GenBank/DDBJ databases">
        <authorList>
            <person name="Gao Z.-S."/>
            <person name="Jia H.-M."/>
            <person name="Jia H.-J."/>
            <person name="Cai Q.-L."/>
            <person name="Wang Y."/>
            <person name="Zhao H.-B."/>
        </authorList>
    </citation>
    <scope>NUCLEOTIDE SEQUENCE</scope>
    <source>
        <tissue evidence="2">Leaves</tissue>
    </source>
</reference>
<dbReference type="OrthoDB" id="1077311at2759"/>
<dbReference type="PANTHER" id="PTHR35726:SF4">
    <property type="entry name" value="GLUTAMIC ACID-RICH PROTEIN-LIKE"/>
    <property type="match status" value="1"/>
</dbReference>
<comment type="caution">
    <text evidence="2">The sequence shown here is derived from an EMBL/GenBank/DDBJ whole genome shotgun (WGS) entry which is preliminary data.</text>
</comment>
<protein>
    <submittedName>
        <fullName evidence="2">Uncharacterized protein</fullName>
    </submittedName>
</protein>
<name>A0A6A1WDU6_9ROSI</name>